<keyword evidence="1" id="KW-0812">Transmembrane</keyword>
<dbReference type="RefSeq" id="WP_219535034.1">
    <property type="nucleotide sequence ID" value="NZ_JAHKRM010000024.1"/>
</dbReference>
<reference evidence="3" key="1">
    <citation type="journal article" date="2019" name="Int. J. Syst. Evol. Microbiol.">
        <title>The Global Catalogue of Microorganisms (GCM) 10K type strain sequencing project: providing services to taxonomists for standard genome sequencing and annotation.</title>
        <authorList>
            <consortium name="The Broad Institute Genomics Platform"/>
            <consortium name="The Broad Institute Genome Sequencing Center for Infectious Disease"/>
            <person name="Wu L."/>
            <person name="Ma J."/>
        </authorList>
    </citation>
    <scope>NUCLEOTIDE SEQUENCE [LARGE SCALE GENOMIC DNA]</scope>
    <source>
        <strain evidence="3">CGMCC 1.15399</strain>
    </source>
</reference>
<gene>
    <name evidence="2" type="ORF">ACFSJ0_43325</name>
</gene>
<evidence type="ECO:0000256" key="1">
    <source>
        <dbReference type="SAM" id="Phobius"/>
    </source>
</evidence>
<comment type="caution">
    <text evidence="2">The sequence shown here is derived from an EMBL/GenBank/DDBJ whole genome shotgun (WGS) entry which is preliminary data.</text>
</comment>
<protein>
    <submittedName>
        <fullName evidence="2">Uncharacterized protein</fullName>
    </submittedName>
</protein>
<evidence type="ECO:0000313" key="2">
    <source>
        <dbReference type="EMBL" id="MFD1543936.1"/>
    </source>
</evidence>
<organism evidence="2 3">
    <name type="scientific">Nonomuraea guangzhouensis</name>
    <dbReference type="NCBI Taxonomy" id="1291555"/>
    <lineage>
        <taxon>Bacteria</taxon>
        <taxon>Bacillati</taxon>
        <taxon>Actinomycetota</taxon>
        <taxon>Actinomycetes</taxon>
        <taxon>Streptosporangiales</taxon>
        <taxon>Streptosporangiaceae</taxon>
        <taxon>Nonomuraea</taxon>
    </lineage>
</organism>
<keyword evidence="1" id="KW-0472">Membrane</keyword>
<evidence type="ECO:0000313" key="3">
    <source>
        <dbReference type="Proteomes" id="UP001597097"/>
    </source>
</evidence>
<dbReference type="Proteomes" id="UP001597097">
    <property type="component" value="Unassembled WGS sequence"/>
</dbReference>
<feature type="transmembrane region" description="Helical" evidence="1">
    <location>
        <begin position="12"/>
        <end position="37"/>
    </location>
</feature>
<sequence>MLLGIDVATTLSSFWAGFAAVCAGFLVCSVVFAAITWPHPASPEE</sequence>
<proteinExistence type="predicted"/>
<keyword evidence="3" id="KW-1185">Reference proteome</keyword>
<dbReference type="EMBL" id="JBHUCM010000042">
    <property type="protein sequence ID" value="MFD1543936.1"/>
    <property type="molecule type" value="Genomic_DNA"/>
</dbReference>
<name>A0ABW4GMC0_9ACTN</name>
<accession>A0ABW4GMC0</accession>
<keyword evidence="1" id="KW-1133">Transmembrane helix</keyword>